<keyword evidence="2" id="KW-1185">Reference proteome</keyword>
<name>A0AAV7UX82_PLEWA</name>
<evidence type="ECO:0000313" key="2">
    <source>
        <dbReference type="Proteomes" id="UP001066276"/>
    </source>
</evidence>
<dbReference type="EMBL" id="JANPWB010000004">
    <property type="protein sequence ID" value="KAJ1192750.1"/>
    <property type="molecule type" value="Genomic_DNA"/>
</dbReference>
<reference evidence="1" key="1">
    <citation type="journal article" date="2022" name="bioRxiv">
        <title>Sequencing and chromosome-scale assembly of the giantPleurodeles waltlgenome.</title>
        <authorList>
            <person name="Brown T."/>
            <person name="Elewa A."/>
            <person name="Iarovenko S."/>
            <person name="Subramanian E."/>
            <person name="Araus A.J."/>
            <person name="Petzold A."/>
            <person name="Susuki M."/>
            <person name="Suzuki K.-i.T."/>
            <person name="Hayashi T."/>
            <person name="Toyoda A."/>
            <person name="Oliveira C."/>
            <person name="Osipova E."/>
            <person name="Leigh N.D."/>
            <person name="Simon A."/>
            <person name="Yun M.H."/>
        </authorList>
    </citation>
    <scope>NUCLEOTIDE SEQUENCE</scope>
    <source>
        <strain evidence="1">20211129_DDA</strain>
        <tissue evidence="1">Liver</tissue>
    </source>
</reference>
<dbReference type="AlphaFoldDB" id="A0AAV7UX82"/>
<dbReference type="Proteomes" id="UP001066276">
    <property type="component" value="Chromosome 2_2"/>
</dbReference>
<gene>
    <name evidence="1" type="ORF">NDU88_002056</name>
</gene>
<sequence>MVVAGPWSLQEWVQIFSFDRPGSRPIGGKKQEAKLEYETVERQITSLETRTLTENDASSQVRLRLKQQELRDLAESGPHT</sequence>
<protein>
    <submittedName>
        <fullName evidence="1">Uncharacterized protein</fullName>
    </submittedName>
</protein>
<proteinExistence type="predicted"/>
<accession>A0AAV7UX82</accession>
<comment type="caution">
    <text evidence="1">The sequence shown here is derived from an EMBL/GenBank/DDBJ whole genome shotgun (WGS) entry which is preliminary data.</text>
</comment>
<organism evidence="1 2">
    <name type="scientific">Pleurodeles waltl</name>
    <name type="common">Iberian ribbed newt</name>
    <dbReference type="NCBI Taxonomy" id="8319"/>
    <lineage>
        <taxon>Eukaryota</taxon>
        <taxon>Metazoa</taxon>
        <taxon>Chordata</taxon>
        <taxon>Craniata</taxon>
        <taxon>Vertebrata</taxon>
        <taxon>Euteleostomi</taxon>
        <taxon>Amphibia</taxon>
        <taxon>Batrachia</taxon>
        <taxon>Caudata</taxon>
        <taxon>Salamandroidea</taxon>
        <taxon>Salamandridae</taxon>
        <taxon>Pleurodelinae</taxon>
        <taxon>Pleurodeles</taxon>
    </lineage>
</organism>
<evidence type="ECO:0000313" key="1">
    <source>
        <dbReference type="EMBL" id="KAJ1192750.1"/>
    </source>
</evidence>